<comment type="caution">
    <text evidence="2">The sequence shown here is derived from an EMBL/GenBank/DDBJ whole genome shotgun (WGS) entry which is preliminary data.</text>
</comment>
<dbReference type="InterPro" id="IPR002740">
    <property type="entry name" value="EVE_domain"/>
</dbReference>
<dbReference type="RefSeq" id="WP_200260905.1">
    <property type="nucleotide sequence ID" value="NZ_NRSH01000163.1"/>
</dbReference>
<dbReference type="InterPro" id="IPR015947">
    <property type="entry name" value="PUA-like_sf"/>
</dbReference>
<protein>
    <submittedName>
        <fullName evidence="2">EVE domain-containing protein</fullName>
    </submittedName>
</protein>
<dbReference type="EMBL" id="NRSH01000163">
    <property type="protein sequence ID" value="MBK1727498.1"/>
    <property type="molecule type" value="Genomic_DNA"/>
</dbReference>
<accession>A0ABS1E9I3</accession>
<dbReference type="InterPro" id="IPR047197">
    <property type="entry name" value="THYN1-like_EVE"/>
</dbReference>
<reference evidence="2 3" key="1">
    <citation type="journal article" date="2020" name="Microorganisms">
        <title>Osmotic Adaptation and Compatible Solute Biosynthesis of Phototrophic Bacteria as Revealed from Genome Analyses.</title>
        <authorList>
            <person name="Imhoff J.F."/>
            <person name="Rahn T."/>
            <person name="Kunzel S."/>
            <person name="Keller A."/>
            <person name="Neulinger S.C."/>
        </authorList>
    </citation>
    <scope>NUCLEOTIDE SEQUENCE [LARGE SCALE GENOMIC DNA]</scope>
    <source>
        <strain evidence="2 3">DSM 15116</strain>
    </source>
</reference>
<dbReference type="InterPro" id="IPR052181">
    <property type="entry name" value="5hmC_binding"/>
</dbReference>
<dbReference type="PANTHER" id="PTHR14087:SF7">
    <property type="entry name" value="THYMOCYTE NUCLEAR PROTEIN 1"/>
    <property type="match status" value="1"/>
</dbReference>
<dbReference type="Gene3D" id="3.10.590.10">
    <property type="entry name" value="ph1033 like domains"/>
    <property type="match status" value="1"/>
</dbReference>
<proteinExistence type="predicted"/>
<dbReference type="SUPFAM" id="SSF88697">
    <property type="entry name" value="PUA domain-like"/>
    <property type="match status" value="1"/>
</dbReference>
<organism evidence="2 3">
    <name type="scientific">Halorhodospira neutriphila</name>
    <dbReference type="NCBI Taxonomy" id="168379"/>
    <lineage>
        <taxon>Bacteria</taxon>
        <taxon>Pseudomonadati</taxon>
        <taxon>Pseudomonadota</taxon>
        <taxon>Gammaproteobacteria</taxon>
        <taxon>Chromatiales</taxon>
        <taxon>Ectothiorhodospiraceae</taxon>
        <taxon>Halorhodospira</taxon>
    </lineage>
</organism>
<dbReference type="Proteomes" id="UP000738126">
    <property type="component" value="Unassembled WGS sequence"/>
</dbReference>
<gene>
    <name evidence="2" type="ORF">CKO13_10845</name>
</gene>
<evidence type="ECO:0000313" key="2">
    <source>
        <dbReference type="EMBL" id="MBK1727498.1"/>
    </source>
</evidence>
<dbReference type="Pfam" id="PF01878">
    <property type="entry name" value="EVE"/>
    <property type="match status" value="1"/>
</dbReference>
<keyword evidence="3" id="KW-1185">Reference proteome</keyword>
<evidence type="ECO:0000313" key="3">
    <source>
        <dbReference type="Proteomes" id="UP000738126"/>
    </source>
</evidence>
<feature type="domain" description="EVE" evidence="1">
    <location>
        <begin position="1"/>
        <end position="145"/>
    </location>
</feature>
<name>A0ABS1E9I3_9GAMM</name>
<dbReference type="CDD" id="cd21133">
    <property type="entry name" value="EVE"/>
    <property type="match status" value="1"/>
</dbReference>
<dbReference type="PANTHER" id="PTHR14087">
    <property type="entry name" value="THYMOCYTE NUCLEAR PROTEIN 1"/>
    <property type="match status" value="1"/>
</dbReference>
<evidence type="ECO:0000259" key="1">
    <source>
        <dbReference type="Pfam" id="PF01878"/>
    </source>
</evidence>
<sequence>MKSEPEAFGIDDLAAAPGATAMWDGVRNYQARNLIRDHMRPGDRALLYHSNTRPPGVVGIVEVVSEPYPDPTAFDPDEAHYDPKSDPQAPRWFCVDVRLRERLPRQVTLAALRACPALEGSPLLRRNNRLSIVPLTGAQWGAVLALAEGR</sequence>